<evidence type="ECO:0008006" key="5">
    <source>
        <dbReference type="Google" id="ProtNLM"/>
    </source>
</evidence>
<sequence>MHFINLLLALVVEALLVAAIPRLEEDVPTTSNASYANHTIYTTVYNSTGTVSVAHTTRTTEPSAETTSGAVSNSTSTISSSQSRPTLPFSAVAIRSGSPIHFLPINAADFRFWLGGQTKSYCPKLVQDLGDCPPGDLTAFGLCGMDVIVPGGQHIFALPNGEIGYTKPHSGFPPLDSIVCPFQYTTDGTPNWEGIGHLSANATRAFGPHGLQACPHNDGRYQVLLDFSNSTGSNVNRTGCLPFVALAVDYTQGVAAWEYI</sequence>
<dbReference type="PANTHER" id="PTHR42047">
    <property type="entry name" value="PROTEIN, PUTATIVE (AFU_ORTHOLOGUE AFUA_6G03560)-RELATED"/>
    <property type="match status" value="1"/>
</dbReference>
<feature type="region of interest" description="Disordered" evidence="1">
    <location>
        <begin position="55"/>
        <end position="84"/>
    </location>
</feature>
<dbReference type="Proteomes" id="UP001358417">
    <property type="component" value="Unassembled WGS sequence"/>
</dbReference>
<name>A0AAV9NLA0_9EURO</name>
<evidence type="ECO:0000256" key="2">
    <source>
        <dbReference type="SAM" id="SignalP"/>
    </source>
</evidence>
<gene>
    <name evidence="3" type="ORF">LTR84_007865</name>
</gene>
<feature type="signal peptide" evidence="2">
    <location>
        <begin position="1"/>
        <end position="19"/>
    </location>
</feature>
<keyword evidence="2" id="KW-0732">Signal</keyword>
<evidence type="ECO:0000313" key="3">
    <source>
        <dbReference type="EMBL" id="KAK5061323.1"/>
    </source>
</evidence>
<keyword evidence="4" id="KW-1185">Reference proteome</keyword>
<proteinExistence type="predicted"/>
<protein>
    <recommendedName>
        <fullName evidence="5">Ubiquitin 3 binding protein But2 C-terminal domain-containing protein</fullName>
    </recommendedName>
</protein>
<evidence type="ECO:0000313" key="4">
    <source>
        <dbReference type="Proteomes" id="UP001358417"/>
    </source>
</evidence>
<dbReference type="GeneID" id="89976030"/>
<dbReference type="InterPro" id="IPR052820">
    <property type="entry name" value="PhiA_domain"/>
</dbReference>
<dbReference type="AlphaFoldDB" id="A0AAV9NLA0"/>
<feature type="chain" id="PRO_5044001446" description="Ubiquitin 3 binding protein But2 C-terminal domain-containing protein" evidence="2">
    <location>
        <begin position="20"/>
        <end position="260"/>
    </location>
</feature>
<dbReference type="EMBL" id="JAVRRD010000003">
    <property type="protein sequence ID" value="KAK5061323.1"/>
    <property type="molecule type" value="Genomic_DNA"/>
</dbReference>
<dbReference type="RefSeq" id="XP_064710420.1">
    <property type="nucleotide sequence ID" value="XM_064851417.1"/>
</dbReference>
<dbReference type="PANTHER" id="PTHR42047:SF1">
    <property type="entry name" value="PROTEIN, PUTATIVE (AFU_ORTHOLOGUE AFUA_6G03560)-RELATED"/>
    <property type="match status" value="1"/>
</dbReference>
<evidence type="ECO:0000256" key="1">
    <source>
        <dbReference type="SAM" id="MobiDB-lite"/>
    </source>
</evidence>
<accession>A0AAV9NLA0</accession>
<organism evidence="3 4">
    <name type="scientific">Exophiala bonariae</name>
    <dbReference type="NCBI Taxonomy" id="1690606"/>
    <lineage>
        <taxon>Eukaryota</taxon>
        <taxon>Fungi</taxon>
        <taxon>Dikarya</taxon>
        <taxon>Ascomycota</taxon>
        <taxon>Pezizomycotina</taxon>
        <taxon>Eurotiomycetes</taxon>
        <taxon>Chaetothyriomycetidae</taxon>
        <taxon>Chaetothyriales</taxon>
        <taxon>Herpotrichiellaceae</taxon>
        <taxon>Exophiala</taxon>
    </lineage>
</organism>
<comment type="caution">
    <text evidence="3">The sequence shown here is derived from an EMBL/GenBank/DDBJ whole genome shotgun (WGS) entry which is preliminary data.</text>
</comment>
<reference evidence="3 4" key="1">
    <citation type="submission" date="2023-08" db="EMBL/GenBank/DDBJ databases">
        <title>Black Yeasts Isolated from many extreme environments.</title>
        <authorList>
            <person name="Coleine C."/>
            <person name="Stajich J.E."/>
            <person name="Selbmann L."/>
        </authorList>
    </citation>
    <scope>NUCLEOTIDE SEQUENCE [LARGE SCALE GENOMIC DNA]</scope>
    <source>
        <strain evidence="3 4">CCFEE 5792</strain>
    </source>
</reference>
<feature type="compositionally biased region" description="Low complexity" evidence="1">
    <location>
        <begin position="56"/>
        <end position="84"/>
    </location>
</feature>